<dbReference type="InterPro" id="IPR002110">
    <property type="entry name" value="Ankyrin_rpt"/>
</dbReference>
<feature type="region of interest" description="Disordered" evidence="2">
    <location>
        <begin position="1139"/>
        <end position="1275"/>
    </location>
</feature>
<dbReference type="SMART" id="SM00225">
    <property type="entry name" value="BTB"/>
    <property type="match status" value="1"/>
</dbReference>
<reference evidence="3 4" key="1">
    <citation type="journal article" date="2019" name="Mol. Biol. Evol.">
        <title>Blast fungal genomes show frequent chromosomal changes, gene gains and losses, and effector gene turnover.</title>
        <authorList>
            <person name="Gomez Luciano L.B."/>
            <person name="Jason Tsai I."/>
            <person name="Chuma I."/>
            <person name="Tosa Y."/>
            <person name="Chen Y.H."/>
            <person name="Li J.Y."/>
            <person name="Li M.Y."/>
            <person name="Jade Lu M.Y."/>
            <person name="Nakayashiki H."/>
            <person name="Li W.H."/>
        </authorList>
    </citation>
    <scope>NUCLEOTIDE SEQUENCE [LARGE SCALE GENOMIC DNA]</scope>
    <source>
        <strain evidence="3">MZ5-1-6</strain>
    </source>
</reference>
<accession>A0A4P7NL37</accession>
<feature type="compositionally biased region" description="Gly residues" evidence="2">
    <location>
        <begin position="37"/>
        <end position="49"/>
    </location>
</feature>
<dbReference type="SUPFAM" id="SSF50985">
    <property type="entry name" value="RCC1/BLIP-II"/>
    <property type="match status" value="1"/>
</dbReference>
<dbReference type="InterPro" id="IPR000408">
    <property type="entry name" value="Reg_chr_condens"/>
</dbReference>
<sequence length="1598" mass="172961">MSHLLWRAYWQNDVDRFRRLLAPSGHTNHATSHRASLGGGAGGGSGGAGSPNALGTSPRTVATPNKARKSSMPFGGPGGGASGIGKAEVNSRDYMGLTLLLRAASSASENALAFVRALLDHPAIDIYAQDPESGWNALHRALYYGNISVARMLLAKERRDITEGVYKAGGAAASISRIGQLIKTKDHEGNSPFDLFATTIGDADLEFTGTIPDSNDAGDSTEDGAGSDSEEYPAHQPTSGNAGLQDLTDGDELFSFGSNKNMSLGVGDESDRQYPERLHLRRPDHLLYRFYAQYLEKAGLEQTQFPKLEELPAMILTRPIIVHNVVLSKFHSAVITTDPVSNLYICGVGRGGRLGLSDDQRVRFTYVPVQGALADRKVTQVALGQDHTMAVTDKGELWTWGSNTYSQLGYALPPPAKKDEEPMSLAPKQVFGALKKEVVIGVSASAIHSVAHTTNSVFCWGKNSGQLALMDADSRSLEVQQTPRKVAASLFSAPIVMVSAIDKATTVLLANHIVCVFTNYGYNMVKFPEIDPFATYHISNPAVVLGYDAAASKGQRICHITSGGETIAAVTGRGDLFVMGLNHNADVSSSASTTNPAKIKGSVSQPQCIWRAWKDGVKSVGVGDHGSVIIATKSGAVWRRVKRATAKDAYAGVGAKRKDYKFQRVPYITRVVTVRSSPSGAFAAVRRDSSVMKQLGVGRQEIWEDLDALLPLRGLVALKPKFDNAMAAKLLPKRFSEDDSDTGRAIVAMLQSSDPNADLAHHLDSFTSNDLEGADIWVSSSSCPDLKVPVHGWLMSARSPTIRAALAAYRSHGAHTIADCLAIEDMDGKACIQLESLELSTVLNLILFAYTDRIAPAWNIRQPSPSLTQASRQQRVELMKVAARLGIAPLEAAARLQNDPNRSLADDLGTAIKEPSFFDDGDILLELEGGEVAAHSSLLCQRCPYFEGLYNGRSAGMWLTGRRDDAAVAEPVKIDLKHFEREPFEYVLRYLYSDAGTELFDEAVAASFDDFTDLIMDVMAMANELMLDRLSEICQKVMGGFVTTRTIAHLLNEISPCSVTNFKEAGWNYICTQMETMLENHLLDDLEEDVLQELDEQVKVNQANHASKCDSEQRLLETYTDLATDIEEERMVRVKEMAYKASQKEDDRKLSASFKGRVGSLDDGTMTTSTPDKGKRKSTRNEPFSPSLRPKVSTADLMFAMDEDDDGVLSPGGKQQQQPSFSRSEDPSIVSTPRRPAAHRSSSSIHTPAGRVDITISPSPINASPLTKTGSPWQQKPLVTSKLDLRDIMSEDSMNTTSALSAGLAAQKQKEANVKAATANVSQPQKMSQKERKKHQQQMQAALLAQEANQPNKTPWEAVPGQKDRGSPWKPTPATTKVSLKDVTAAEKHTPPASAAASMAKPFVAAESSPKPAQRRTASPDTRFAGQSRTPKGLEGRSPQPSSSPLVPHSKSYMKQHKNQKAEPTLGLSMADIIGQQRREQELVKEAVAKRSLQEIQQEQEFQSWWDQESQRIQEEERRRAALLAARDKGANGEGSSEGARGGRGRRGGRSGGKSRGGPAAAPAGGTSSPAEGPAADQKGPGRRSRGRARGRGDSKKA</sequence>
<feature type="compositionally biased region" description="Polar residues" evidence="2">
    <location>
        <begin position="1213"/>
        <end position="1222"/>
    </location>
</feature>
<organism evidence="3 4">
    <name type="scientific">Pyricularia oryzae</name>
    <name type="common">Rice blast fungus</name>
    <name type="synonym">Magnaporthe oryzae</name>
    <dbReference type="NCBI Taxonomy" id="318829"/>
    <lineage>
        <taxon>Eukaryota</taxon>
        <taxon>Fungi</taxon>
        <taxon>Dikarya</taxon>
        <taxon>Ascomycota</taxon>
        <taxon>Pezizomycotina</taxon>
        <taxon>Sordariomycetes</taxon>
        <taxon>Sordariomycetidae</taxon>
        <taxon>Magnaporthales</taxon>
        <taxon>Pyriculariaceae</taxon>
        <taxon>Pyricularia</taxon>
    </lineage>
</organism>
<dbReference type="SUPFAM" id="SSF48403">
    <property type="entry name" value="Ankyrin repeat"/>
    <property type="match status" value="1"/>
</dbReference>
<dbReference type="InterPro" id="IPR009091">
    <property type="entry name" value="RCC1/BLIP-II"/>
</dbReference>
<feature type="compositionally biased region" description="Basic and acidic residues" evidence="2">
    <location>
        <begin position="1509"/>
        <end position="1531"/>
    </location>
</feature>
<dbReference type="InterPro" id="IPR011333">
    <property type="entry name" value="SKP1/BTB/POZ_sf"/>
</dbReference>
<feature type="compositionally biased region" description="Polar residues" evidence="2">
    <location>
        <begin position="1416"/>
        <end position="1430"/>
    </location>
</feature>
<dbReference type="InterPro" id="IPR036770">
    <property type="entry name" value="Ankyrin_rpt-contain_sf"/>
</dbReference>
<dbReference type="Gene3D" id="3.30.710.10">
    <property type="entry name" value="Potassium Channel Kv1.1, Chain A"/>
    <property type="match status" value="2"/>
</dbReference>
<dbReference type="SUPFAM" id="SSF54695">
    <property type="entry name" value="POZ domain"/>
    <property type="match status" value="1"/>
</dbReference>
<feature type="compositionally biased region" description="Polar residues" evidence="2">
    <location>
        <begin position="1496"/>
        <end position="1508"/>
    </location>
</feature>
<dbReference type="VEuPathDB" id="FungiDB:M_BR32_EuGene_00021851"/>
<feature type="compositionally biased region" description="Low complexity" evidence="2">
    <location>
        <begin position="1557"/>
        <end position="1576"/>
    </location>
</feature>
<dbReference type="SMART" id="SM00248">
    <property type="entry name" value="ANK"/>
    <property type="match status" value="2"/>
</dbReference>
<dbReference type="EMBL" id="CP034208">
    <property type="protein sequence ID" value="QBZ62855.1"/>
    <property type="molecule type" value="Genomic_DNA"/>
</dbReference>
<protein>
    <submittedName>
        <fullName evidence="3">Uncharacterized protein</fullName>
    </submittedName>
</protein>
<dbReference type="Gene3D" id="2.130.10.30">
    <property type="entry name" value="Regulator of chromosome condensation 1/beta-lactamase-inhibitor protein II"/>
    <property type="match status" value="1"/>
</dbReference>
<feature type="region of interest" description="Disordered" evidence="2">
    <location>
        <begin position="1311"/>
        <end position="1470"/>
    </location>
</feature>
<dbReference type="PROSITE" id="PS50012">
    <property type="entry name" value="RCC1_3"/>
    <property type="match status" value="2"/>
</dbReference>
<feature type="compositionally biased region" description="Basic and acidic residues" evidence="2">
    <location>
        <begin position="1139"/>
        <end position="1150"/>
    </location>
</feature>
<feature type="compositionally biased region" description="Low complexity" evidence="2">
    <location>
        <begin position="1337"/>
        <end position="1350"/>
    </location>
</feature>
<name>A0A4P7NL37_PYROR</name>
<dbReference type="PANTHER" id="PTHR22872">
    <property type="entry name" value="BTK-BINDING PROTEIN-RELATED"/>
    <property type="match status" value="1"/>
</dbReference>
<dbReference type="Pfam" id="PF13540">
    <property type="entry name" value="RCC1_2"/>
    <property type="match status" value="1"/>
</dbReference>
<evidence type="ECO:0000313" key="3">
    <source>
        <dbReference type="EMBL" id="QBZ62855.1"/>
    </source>
</evidence>
<dbReference type="Pfam" id="PF13637">
    <property type="entry name" value="Ank_4"/>
    <property type="match status" value="1"/>
</dbReference>
<dbReference type="Proteomes" id="UP000294847">
    <property type="component" value="Chromosome 5"/>
</dbReference>
<dbReference type="InterPro" id="IPR000210">
    <property type="entry name" value="BTB/POZ_dom"/>
</dbReference>
<dbReference type="InterPro" id="IPR051625">
    <property type="entry name" value="Signaling_Regulatory_Domain"/>
</dbReference>
<feature type="region of interest" description="Disordered" evidence="2">
    <location>
        <begin position="1496"/>
        <end position="1598"/>
    </location>
</feature>
<feature type="region of interest" description="Disordered" evidence="2">
    <location>
        <begin position="207"/>
        <end position="246"/>
    </location>
</feature>
<evidence type="ECO:0000313" key="4">
    <source>
        <dbReference type="Proteomes" id="UP000294847"/>
    </source>
</evidence>
<feature type="compositionally biased region" description="Polar residues" evidence="2">
    <location>
        <begin position="1256"/>
        <end position="1275"/>
    </location>
</feature>
<dbReference type="PRINTS" id="PR00633">
    <property type="entry name" value="RCCNDNSATION"/>
</dbReference>
<proteinExistence type="predicted"/>
<dbReference type="Pfam" id="PF00651">
    <property type="entry name" value="BTB"/>
    <property type="match status" value="1"/>
</dbReference>
<keyword evidence="1" id="KW-0677">Repeat</keyword>
<dbReference type="PANTHER" id="PTHR22872:SF2">
    <property type="entry name" value="INHIBITOR OF BRUTON TYROSINE KINASE"/>
    <property type="match status" value="1"/>
</dbReference>
<feature type="region of interest" description="Disordered" evidence="2">
    <location>
        <begin position="27"/>
        <end position="83"/>
    </location>
</feature>
<feature type="compositionally biased region" description="Low complexity" evidence="2">
    <location>
        <begin position="1391"/>
        <end position="1406"/>
    </location>
</feature>
<dbReference type="Gene3D" id="1.25.40.20">
    <property type="entry name" value="Ankyrin repeat-containing domain"/>
    <property type="match status" value="1"/>
</dbReference>
<evidence type="ECO:0000256" key="2">
    <source>
        <dbReference type="SAM" id="MobiDB-lite"/>
    </source>
</evidence>
<dbReference type="PROSITE" id="PS50097">
    <property type="entry name" value="BTB"/>
    <property type="match status" value="1"/>
</dbReference>
<feature type="compositionally biased region" description="Basic residues" evidence="2">
    <location>
        <begin position="1581"/>
        <end position="1590"/>
    </location>
</feature>
<evidence type="ECO:0000256" key="1">
    <source>
        <dbReference type="ARBA" id="ARBA00022737"/>
    </source>
</evidence>
<feature type="compositionally biased region" description="Polar residues" evidence="2">
    <location>
        <begin position="53"/>
        <end position="63"/>
    </location>
</feature>
<gene>
    <name evidence="3" type="ORF">PoMZ_11742</name>
</gene>